<name>A0A7W6JWF3_9SPHN</name>
<proteinExistence type="predicted"/>
<evidence type="ECO:0000313" key="1">
    <source>
        <dbReference type="EMBL" id="MBB4099781.1"/>
    </source>
</evidence>
<reference evidence="1 2" key="1">
    <citation type="submission" date="2020-08" db="EMBL/GenBank/DDBJ databases">
        <title>Genomic Encyclopedia of Type Strains, Phase IV (KMG-IV): sequencing the most valuable type-strain genomes for metagenomic binning, comparative biology and taxonomic classification.</title>
        <authorList>
            <person name="Goeker M."/>
        </authorList>
    </citation>
    <scope>NUCLEOTIDE SEQUENCE [LARGE SCALE GENOMIC DNA]</scope>
    <source>
        <strain evidence="1 2">DSM 101806</strain>
    </source>
</reference>
<dbReference type="EMBL" id="JACIEH010000003">
    <property type="protein sequence ID" value="MBB4099781.1"/>
    <property type="molecule type" value="Genomic_DNA"/>
</dbReference>
<dbReference type="AlphaFoldDB" id="A0A7W6JWF3"/>
<sequence length="87" mass="9473">MMTSSGPLTDEQMNEARSAMDTSLLNGLISVIAMLKGQGLLNDGHVRVIHEQMAKPLELPNRANNPGVQLAQSYLDQMFAGLLPPRK</sequence>
<dbReference type="Proteomes" id="UP000557392">
    <property type="component" value="Unassembled WGS sequence"/>
</dbReference>
<comment type="caution">
    <text evidence="1">The sequence shown here is derived from an EMBL/GenBank/DDBJ whole genome shotgun (WGS) entry which is preliminary data.</text>
</comment>
<evidence type="ECO:0000313" key="2">
    <source>
        <dbReference type="Proteomes" id="UP000557392"/>
    </source>
</evidence>
<organism evidence="1 2">
    <name type="scientific">Sphingomonas kyeonggiensis</name>
    <dbReference type="NCBI Taxonomy" id="1268553"/>
    <lineage>
        <taxon>Bacteria</taxon>
        <taxon>Pseudomonadati</taxon>
        <taxon>Pseudomonadota</taxon>
        <taxon>Alphaproteobacteria</taxon>
        <taxon>Sphingomonadales</taxon>
        <taxon>Sphingomonadaceae</taxon>
        <taxon>Sphingomonas</taxon>
    </lineage>
</organism>
<accession>A0A7W6JWF3</accession>
<keyword evidence="2" id="KW-1185">Reference proteome</keyword>
<gene>
    <name evidence="1" type="ORF">GGR46_003353</name>
</gene>
<protein>
    <submittedName>
        <fullName evidence="1">Uncharacterized protein</fullName>
    </submittedName>
</protein>